<dbReference type="GO" id="GO:0030154">
    <property type="term" value="P:cell differentiation"/>
    <property type="evidence" value="ECO:0007669"/>
    <property type="project" value="UniProtKB-UniRule"/>
</dbReference>
<evidence type="ECO:0000256" key="7">
    <source>
        <dbReference type="ARBA" id="ARBA00022782"/>
    </source>
</evidence>
<feature type="signal peptide" evidence="9">
    <location>
        <begin position="1"/>
        <end position="21"/>
    </location>
</feature>
<comment type="subcellular location">
    <subcellularLocation>
        <location evidence="1 9">Secreted</location>
    </subcellularLocation>
</comment>
<sequence>MTKFSTIIVMALLLSFSLIYASRPNVGLNSVSSLNKDVSATNASSEDESCEGLEGEQECLTRRTLAAHLDYIYTNSTPNHP</sequence>
<keyword evidence="6 9" id="KW-0732">Signal</keyword>
<evidence type="ECO:0000313" key="12">
    <source>
        <dbReference type="Proteomes" id="UP000002051"/>
    </source>
</evidence>
<keyword evidence="3 9" id="KW-0217">Developmental protein</keyword>
<dbReference type="Proteomes" id="UP000002051">
    <property type="component" value="Unassembled WGS sequence"/>
</dbReference>
<dbReference type="HOGENOM" id="CLU_165727_0_1_1"/>
<evidence type="ECO:0000256" key="3">
    <source>
        <dbReference type="ARBA" id="ARBA00022473"/>
    </source>
</evidence>
<evidence type="ECO:0000256" key="2">
    <source>
        <dbReference type="ARBA" id="ARBA00010781"/>
    </source>
</evidence>
<name>A0A072VEI0_MEDTR</name>
<dbReference type="GO" id="GO:0008083">
    <property type="term" value="F:growth factor activity"/>
    <property type="evidence" value="ECO:0007669"/>
    <property type="project" value="UniProtKB-UniRule"/>
</dbReference>
<dbReference type="EnsemblPlants" id="KEH40006">
    <property type="protein sequence ID" value="KEH40006"/>
    <property type="gene ID" value="MTR_1g017590"/>
</dbReference>
<keyword evidence="4 9" id="KW-0964">Secreted</keyword>
<accession>A0A072VEI0</accession>
<dbReference type="EMBL" id="CM001217">
    <property type="protein sequence ID" value="KEH40006.1"/>
    <property type="molecule type" value="Genomic_DNA"/>
</dbReference>
<evidence type="ECO:0000313" key="11">
    <source>
        <dbReference type="EnsemblPlants" id="KEH40006"/>
    </source>
</evidence>
<keyword evidence="7 9" id="KW-0221">Differentiation</keyword>
<dbReference type="GO" id="GO:0005576">
    <property type="term" value="C:extracellular region"/>
    <property type="evidence" value="ECO:0007669"/>
    <property type="project" value="UniProtKB-SubCell"/>
</dbReference>
<dbReference type="Pfam" id="PF06404">
    <property type="entry name" value="PSK"/>
    <property type="match status" value="1"/>
</dbReference>
<comment type="PTM">
    <text evidence="9">PSK-alpha is produced by endopeptidase digestion. PSK-beta is produced from PSK-alpha by exopeptidase digestion.</text>
</comment>
<dbReference type="AlphaFoldDB" id="A0A072VEI0"/>
<evidence type="ECO:0000313" key="10">
    <source>
        <dbReference type="EMBL" id="KEH40006.1"/>
    </source>
</evidence>
<dbReference type="PANTHER" id="PTHR33285">
    <property type="entry name" value="PHYTOSULFOKINES 3"/>
    <property type="match status" value="1"/>
</dbReference>
<evidence type="ECO:0000256" key="8">
    <source>
        <dbReference type="ARBA" id="ARBA00023030"/>
    </source>
</evidence>
<reference evidence="10 12" key="1">
    <citation type="journal article" date="2011" name="Nature">
        <title>The Medicago genome provides insight into the evolution of rhizobial symbioses.</title>
        <authorList>
            <person name="Young N.D."/>
            <person name="Debelle F."/>
            <person name="Oldroyd G.E."/>
            <person name="Geurts R."/>
            <person name="Cannon S.B."/>
            <person name="Udvardi M.K."/>
            <person name="Benedito V.A."/>
            <person name="Mayer K.F."/>
            <person name="Gouzy J."/>
            <person name="Schoof H."/>
            <person name="Van de Peer Y."/>
            <person name="Proost S."/>
            <person name="Cook D.R."/>
            <person name="Meyers B.C."/>
            <person name="Spannagl M."/>
            <person name="Cheung F."/>
            <person name="De Mita S."/>
            <person name="Krishnakumar V."/>
            <person name="Gundlach H."/>
            <person name="Zhou S."/>
            <person name="Mudge J."/>
            <person name="Bharti A.K."/>
            <person name="Murray J.D."/>
            <person name="Naoumkina M.A."/>
            <person name="Rosen B."/>
            <person name="Silverstein K.A."/>
            <person name="Tang H."/>
            <person name="Rombauts S."/>
            <person name="Zhao P.X."/>
            <person name="Zhou P."/>
            <person name="Barbe V."/>
            <person name="Bardou P."/>
            <person name="Bechner M."/>
            <person name="Bellec A."/>
            <person name="Berger A."/>
            <person name="Berges H."/>
            <person name="Bidwell S."/>
            <person name="Bisseling T."/>
            <person name="Choisne N."/>
            <person name="Couloux A."/>
            <person name="Denny R."/>
            <person name="Deshpande S."/>
            <person name="Dai X."/>
            <person name="Doyle J.J."/>
            <person name="Dudez A.M."/>
            <person name="Farmer A.D."/>
            <person name="Fouteau S."/>
            <person name="Franken C."/>
            <person name="Gibelin C."/>
            <person name="Gish J."/>
            <person name="Goldstein S."/>
            <person name="Gonzalez A.J."/>
            <person name="Green P.J."/>
            <person name="Hallab A."/>
            <person name="Hartog M."/>
            <person name="Hua A."/>
            <person name="Humphray S.J."/>
            <person name="Jeong D.H."/>
            <person name="Jing Y."/>
            <person name="Jocker A."/>
            <person name="Kenton S.M."/>
            <person name="Kim D.J."/>
            <person name="Klee K."/>
            <person name="Lai H."/>
            <person name="Lang C."/>
            <person name="Lin S."/>
            <person name="Macmil S.L."/>
            <person name="Magdelenat G."/>
            <person name="Matthews L."/>
            <person name="McCorrison J."/>
            <person name="Monaghan E.L."/>
            <person name="Mun J.H."/>
            <person name="Najar F.Z."/>
            <person name="Nicholson C."/>
            <person name="Noirot C."/>
            <person name="O'Bleness M."/>
            <person name="Paule C.R."/>
            <person name="Poulain J."/>
            <person name="Prion F."/>
            <person name="Qin B."/>
            <person name="Qu C."/>
            <person name="Retzel E.F."/>
            <person name="Riddle C."/>
            <person name="Sallet E."/>
            <person name="Samain S."/>
            <person name="Samson N."/>
            <person name="Sanders I."/>
            <person name="Saurat O."/>
            <person name="Scarpelli C."/>
            <person name="Schiex T."/>
            <person name="Segurens B."/>
            <person name="Severin A.J."/>
            <person name="Sherrier D.J."/>
            <person name="Shi R."/>
            <person name="Sims S."/>
            <person name="Singer S.R."/>
            <person name="Sinharoy S."/>
            <person name="Sterck L."/>
            <person name="Viollet A."/>
            <person name="Wang B.B."/>
            <person name="Wang K."/>
            <person name="Wang M."/>
            <person name="Wang X."/>
            <person name="Warfsmann J."/>
            <person name="Weissenbach J."/>
            <person name="White D.D."/>
            <person name="White J.D."/>
            <person name="Wiley G.B."/>
            <person name="Wincker P."/>
            <person name="Xing Y."/>
            <person name="Yang L."/>
            <person name="Yao Z."/>
            <person name="Ying F."/>
            <person name="Zhai J."/>
            <person name="Zhou L."/>
            <person name="Zuber A."/>
            <person name="Denarie J."/>
            <person name="Dixon R.A."/>
            <person name="May G.D."/>
            <person name="Schwartz D.C."/>
            <person name="Rogers J."/>
            <person name="Quetier F."/>
            <person name="Town C.D."/>
            <person name="Roe B.A."/>
        </authorList>
    </citation>
    <scope>NUCLEOTIDE SEQUENCE [LARGE SCALE GENOMIC DNA]</scope>
    <source>
        <strain evidence="10">A17</strain>
        <strain evidence="11 12">cv. Jemalong A17</strain>
    </source>
</reference>
<comment type="similarity">
    <text evidence="2 9">Belongs to the phytosulfokine family.</text>
</comment>
<organism evidence="10 12">
    <name type="scientific">Medicago truncatula</name>
    <name type="common">Barrel medic</name>
    <name type="synonym">Medicago tribuloides</name>
    <dbReference type="NCBI Taxonomy" id="3880"/>
    <lineage>
        <taxon>Eukaryota</taxon>
        <taxon>Viridiplantae</taxon>
        <taxon>Streptophyta</taxon>
        <taxon>Embryophyta</taxon>
        <taxon>Tracheophyta</taxon>
        <taxon>Spermatophyta</taxon>
        <taxon>Magnoliopsida</taxon>
        <taxon>eudicotyledons</taxon>
        <taxon>Gunneridae</taxon>
        <taxon>Pentapetalae</taxon>
        <taxon>rosids</taxon>
        <taxon>fabids</taxon>
        <taxon>Fabales</taxon>
        <taxon>Fabaceae</taxon>
        <taxon>Papilionoideae</taxon>
        <taxon>50 kb inversion clade</taxon>
        <taxon>NPAAA clade</taxon>
        <taxon>Hologalegina</taxon>
        <taxon>IRL clade</taxon>
        <taxon>Trifolieae</taxon>
        <taxon>Medicago</taxon>
    </lineage>
</organism>
<gene>
    <name evidence="10" type="ordered locus">MTR_1g017590</name>
</gene>
<evidence type="ECO:0000256" key="6">
    <source>
        <dbReference type="ARBA" id="ARBA00022729"/>
    </source>
</evidence>
<keyword evidence="8 9" id="KW-0339">Growth factor</keyword>
<keyword evidence="5 9" id="KW-0765">Sulfation</keyword>
<evidence type="ECO:0000256" key="5">
    <source>
        <dbReference type="ARBA" id="ARBA00022641"/>
    </source>
</evidence>
<dbReference type="PANTHER" id="PTHR33285:SF55">
    <property type="entry name" value="PHYTOSULFOKINES 3"/>
    <property type="match status" value="1"/>
</dbReference>
<reference evidence="10 12" key="2">
    <citation type="journal article" date="2014" name="BMC Genomics">
        <title>An improved genome release (version Mt4.0) for the model legume Medicago truncatula.</title>
        <authorList>
            <person name="Tang H."/>
            <person name="Krishnakumar V."/>
            <person name="Bidwell S."/>
            <person name="Rosen B."/>
            <person name="Chan A."/>
            <person name="Zhou S."/>
            <person name="Gentzbittel L."/>
            <person name="Childs K.L."/>
            <person name="Yandell M."/>
            <person name="Gundlach H."/>
            <person name="Mayer K.F."/>
            <person name="Schwartz D.C."/>
            <person name="Town C.D."/>
        </authorList>
    </citation>
    <scope>GENOME REANNOTATION</scope>
    <source>
        <strain evidence="10">A17</strain>
        <strain evidence="11 12">cv. Jemalong A17</strain>
    </source>
</reference>
<reference evidence="11" key="3">
    <citation type="submission" date="2015-04" db="UniProtKB">
        <authorList>
            <consortium name="EnsemblPlants"/>
        </authorList>
    </citation>
    <scope>IDENTIFICATION</scope>
    <source>
        <strain evidence="11">cv. Jemalong A17</strain>
    </source>
</reference>
<proteinExistence type="inferred from homology"/>
<evidence type="ECO:0000256" key="1">
    <source>
        <dbReference type="ARBA" id="ARBA00004613"/>
    </source>
</evidence>
<evidence type="ECO:0000256" key="4">
    <source>
        <dbReference type="ARBA" id="ARBA00022525"/>
    </source>
</evidence>
<evidence type="ECO:0000256" key="9">
    <source>
        <dbReference type="RuleBase" id="RU368031"/>
    </source>
</evidence>
<feature type="chain" id="PRO_5014500549" description="Phytosulfokine" evidence="9">
    <location>
        <begin position="22"/>
        <end position="81"/>
    </location>
</feature>
<dbReference type="GO" id="GO:0008283">
    <property type="term" value="P:cell population proliferation"/>
    <property type="evidence" value="ECO:0007669"/>
    <property type="project" value="UniProtKB-UniRule"/>
</dbReference>
<keyword evidence="12" id="KW-1185">Reference proteome</keyword>
<protein>
    <recommendedName>
        <fullName evidence="9">Phytosulfokine</fullName>
    </recommendedName>
    <component>
        <recommendedName>
            <fullName evidence="9">Phytosulfokine-alpha</fullName>
            <shortName evidence="9">PSK-alpha</shortName>
            <shortName evidence="9">Phytosulfokine-a</shortName>
        </recommendedName>
    </component>
    <component>
        <recommendedName>
            <fullName evidence="9">Phytosulfokine-beta</fullName>
            <shortName evidence="9">PSK-beta</shortName>
            <shortName evidence="9">Phytosulfokine-b</shortName>
        </recommendedName>
    </component>
</protein>
<comment type="PTM">
    <text evidence="9">Sulfation is important for activity and for the binding to a putative membrane receptor.</text>
</comment>
<comment type="function">
    <text evidence="9">Promotes plant cell differentiation, organogenesis and somatic embryogenesis as well as cell proliferation.</text>
</comment>
<dbReference type="STRING" id="3880.A0A072VEI0"/>
<dbReference type="InterPro" id="IPR009438">
    <property type="entry name" value="Phytosulfokine"/>
</dbReference>